<organism evidence="1 2">
    <name type="scientific">Cohnella pontilimi</name>
    <dbReference type="NCBI Taxonomy" id="2564100"/>
    <lineage>
        <taxon>Bacteria</taxon>
        <taxon>Bacillati</taxon>
        <taxon>Bacillota</taxon>
        <taxon>Bacilli</taxon>
        <taxon>Bacillales</taxon>
        <taxon>Paenibacillaceae</taxon>
        <taxon>Cohnella</taxon>
    </lineage>
</organism>
<dbReference type="OrthoDB" id="2626786at2"/>
<dbReference type="EMBL" id="SUPK01000009">
    <property type="protein sequence ID" value="TJY39843.1"/>
    <property type="molecule type" value="Genomic_DNA"/>
</dbReference>
<reference evidence="1 2" key="1">
    <citation type="submission" date="2019-04" db="EMBL/GenBank/DDBJ databases">
        <title>Cohnella sp. nov., isolated from soil.</title>
        <authorList>
            <person name="Kim W."/>
        </authorList>
    </citation>
    <scope>NUCLEOTIDE SEQUENCE [LARGE SCALE GENOMIC DNA]</scope>
    <source>
        <strain evidence="1 2">CAU 1483</strain>
    </source>
</reference>
<sequence length="80" mass="9342">MKTELKKVIIEFHENQIPVYCKDDRRKVIDMLLEVLERKLATGRRTVQRFLATLDSVEIEGSEAILYSTRERGTLALSLY</sequence>
<dbReference type="AlphaFoldDB" id="A0A4U0F5H2"/>
<evidence type="ECO:0000313" key="1">
    <source>
        <dbReference type="EMBL" id="TJY39843.1"/>
    </source>
</evidence>
<dbReference type="RefSeq" id="WP_136779283.1">
    <property type="nucleotide sequence ID" value="NZ_SUPK01000009.1"/>
</dbReference>
<keyword evidence="2" id="KW-1185">Reference proteome</keyword>
<dbReference type="Proteomes" id="UP000309673">
    <property type="component" value="Unassembled WGS sequence"/>
</dbReference>
<gene>
    <name evidence="1" type="ORF">E5161_18060</name>
</gene>
<protein>
    <submittedName>
        <fullName evidence="1">3-dehydroquinate dehydratase</fullName>
    </submittedName>
</protein>
<name>A0A4U0F5H2_9BACL</name>
<proteinExistence type="predicted"/>
<comment type="caution">
    <text evidence="1">The sequence shown here is derived from an EMBL/GenBank/DDBJ whole genome shotgun (WGS) entry which is preliminary data.</text>
</comment>
<evidence type="ECO:0000313" key="2">
    <source>
        <dbReference type="Proteomes" id="UP000309673"/>
    </source>
</evidence>
<accession>A0A4U0F5H2</accession>